<proteinExistence type="predicted"/>
<evidence type="ECO:0000256" key="5">
    <source>
        <dbReference type="ARBA" id="ARBA00022741"/>
    </source>
</evidence>
<reference evidence="11" key="1">
    <citation type="submission" date="2021-06" db="EMBL/GenBank/DDBJ databases">
        <authorList>
            <person name="Kallberg Y."/>
            <person name="Tangrot J."/>
            <person name="Rosling A."/>
        </authorList>
    </citation>
    <scope>NUCLEOTIDE SEQUENCE</scope>
    <source>
        <strain evidence="11">FL966</strain>
    </source>
</reference>
<evidence type="ECO:0000256" key="4">
    <source>
        <dbReference type="ARBA" id="ARBA00022723"/>
    </source>
</evidence>
<evidence type="ECO:0000313" key="12">
    <source>
        <dbReference type="Proteomes" id="UP000789759"/>
    </source>
</evidence>
<evidence type="ECO:0000313" key="11">
    <source>
        <dbReference type="EMBL" id="CAG8724505.1"/>
    </source>
</evidence>
<keyword evidence="7" id="KW-0067">ATP-binding</keyword>
<dbReference type="Gene3D" id="3.30.420.40">
    <property type="match status" value="1"/>
</dbReference>
<keyword evidence="6" id="KW-0378">Hydrolase</keyword>
<feature type="non-terminal residue" evidence="11">
    <location>
        <position position="706"/>
    </location>
</feature>
<dbReference type="Pfam" id="PF03630">
    <property type="entry name" value="Fumble"/>
    <property type="match status" value="1"/>
</dbReference>
<evidence type="ECO:0000256" key="2">
    <source>
        <dbReference type="ARBA" id="ARBA00001967"/>
    </source>
</evidence>
<organism evidence="11 12">
    <name type="scientific">Cetraspora pellucida</name>
    <dbReference type="NCBI Taxonomy" id="1433469"/>
    <lineage>
        <taxon>Eukaryota</taxon>
        <taxon>Fungi</taxon>
        <taxon>Fungi incertae sedis</taxon>
        <taxon>Mucoromycota</taxon>
        <taxon>Glomeromycotina</taxon>
        <taxon>Glomeromycetes</taxon>
        <taxon>Diversisporales</taxon>
        <taxon>Gigasporaceae</taxon>
        <taxon>Cetraspora</taxon>
    </lineage>
</organism>
<keyword evidence="12" id="KW-1185">Reference proteome</keyword>
<dbReference type="SUPFAM" id="SSF111321">
    <property type="entry name" value="AF1104-like"/>
    <property type="match status" value="1"/>
</dbReference>
<feature type="domain" description="Damage-control phosphatase ARMT1-like metal-binding" evidence="10">
    <location>
        <begin position="436"/>
        <end position="700"/>
    </location>
</feature>
<dbReference type="GO" id="GO:0005634">
    <property type="term" value="C:nucleus"/>
    <property type="evidence" value="ECO:0007669"/>
    <property type="project" value="TreeGrafter"/>
</dbReference>
<dbReference type="SUPFAM" id="SSF53067">
    <property type="entry name" value="Actin-like ATPase domain"/>
    <property type="match status" value="2"/>
</dbReference>
<evidence type="ECO:0000256" key="9">
    <source>
        <dbReference type="ARBA" id="ARBA00023211"/>
    </source>
</evidence>
<dbReference type="GO" id="GO:0016787">
    <property type="term" value="F:hydrolase activity"/>
    <property type="evidence" value="ECO:0007669"/>
    <property type="project" value="UniProtKB-KW"/>
</dbReference>
<dbReference type="InterPro" id="IPR043129">
    <property type="entry name" value="ATPase_NBD"/>
</dbReference>
<dbReference type="AlphaFoldDB" id="A0A9N9I7R3"/>
<dbReference type="InterPro" id="IPR036075">
    <property type="entry name" value="ARMT-1-like_metal-bd_sf"/>
</dbReference>
<evidence type="ECO:0000256" key="6">
    <source>
        <dbReference type="ARBA" id="ARBA00022801"/>
    </source>
</evidence>
<evidence type="ECO:0000256" key="7">
    <source>
        <dbReference type="ARBA" id="ARBA00022840"/>
    </source>
</evidence>
<dbReference type="GO" id="GO:0004594">
    <property type="term" value="F:pantothenate kinase activity"/>
    <property type="evidence" value="ECO:0007669"/>
    <property type="project" value="TreeGrafter"/>
</dbReference>
<keyword evidence="5" id="KW-0547">Nucleotide-binding</keyword>
<dbReference type="GO" id="GO:0005829">
    <property type="term" value="C:cytosol"/>
    <property type="evidence" value="ECO:0007669"/>
    <property type="project" value="TreeGrafter"/>
</dbReference>
<evidence type="ECO:0000256" key="8">
    <source>
        <dbReference type="ARBA" id="ARBA00022993"/>
    </source>
</evidence>
<evidence type="ECO:0000259" key="10">
    <source>
        <dbReference type="Pfam" id="PF01937"/>
    </source>
</evidence>
<dbReference type="PANTHER" id="PTHR12280">
    <property type="entry name" value="PANTOTHENATE KINASE"/>
    <property type="match status" value="1"/>
</dbReference>
<dbReference type="Gene3D" id="1.20.1700.10">
    <property type="entry name" value="AF1104-like"/>
    <property type="match status" value="1"/>
</dbReference>
<dbReference type="OrthoDB" id="498611at2759"/>
<dbReference type="CDD" id="cd24123">
    <property type="entry name" value="ASKHA_NBD_PanK-II_Pank4"/>
    <property type="match status" value="1"/>
</dbReference>
<keyword evidence="8" id="KW-0173">Coenzyme A biosynthesis</keyword>
<keyword evidence="9" id="KW-0464">Manganese</keyword>
<accession>A0A9N9I7R3</accession>
<dbReference type="PANTHER" id="PTHR12280:SF20">
    <property type="entry name" value="4'-PHOSPHOPANTETHEINE PHOSPHATASE"/>
    <property type="match status" value="1"/>
</dbReference>
<dbReference type="InterPro" id="IPR002791">
    <property type="entry name" value="ARMT1-like_metal-bd"/>
</dbReference>
<comment type="cofactor">
    <cofactor evidence="2">
        <name>Ni(2+)</name>
        <dbReference type="ChEBI" id="CHEBI:49786"/>
    </cofactor>
</comment>
<keyword evidence="3" id="KW-0533">Nickel</keyword>
<dbReference type="InterPro" id="IPR035073">
    <property type="entry name" value="At2g17340_3_helix_bundle"/>
</dbReference>
<dbReference type="Pfam" id="PF01937">
    <property type="entry name" value="ARMT1-like_dom"/>
    <property type="match status" value="1"/>
</dbReference>
<keyword evidence="4" id="KW-0479">Metal-binding</keyword>
<dbReference type="Gene3D" id="3.30.420.510">
    <property type="match status" value="1"/>
</dbReference>
<evidence type="ECO:0000256" key="3">
    <source>
        <dbReference type="ARBA" id="ARBA00022596"/>
    </source>
</evidence>
<gene>
    <name evidence="11" type="ORF">CPELLU_LOCUS13090</name>
</gene>
<comment type="cofactor">
    <cofactor evidence="1">
        <name>Mn(2+)</name>
        <dbReference type="ChEBI" id="CHEBI:29035"/>
    </cofactor>
</comment>
<dbReference type="GO" id="GO:0015937">
    <property type="term" value="P:coenzyme A biosynthetic process"/>
    <property type="evidence" value="ECO:0007669"/>
    <property type="project" value="UniProtKB-KW"/>
</dbReference>
<dbReference type="Gene3D" id="3.40.50.10880">
    <property type="entry name" value="Uncharacterised protein PF01937, DUF89, domain 3"/>
    <property type="match status" value="1"/>
</dbReference>
<protein>
    <submittedName>
        <fullName evidence="11">14927_t:CDS:1</fullName>
    </submittedName>
</protein>
<dbReference type="InterPro" id="IPR004567">
    <property type="entry name" value="Type_II_PanK"/>
</dbReference>
<evidence type="ECO:0000256" key="1">
    <source>
        <dbReference type="ARBA" id="ARBA00001936"/>
    </source>
</evidence>
<dbReference type="Proteomes" id="UP000789759">
    <property type="component" value="Unassembled WGS sequence"/>
</dbReference>
<dbReference type="GO" id="GO:0005524">
    <property type="term" value="F:ATP binding"/>
    <property type="evidence" value="ECO:0007669"/>
    <property type="project" value="UniProtKB-KW"/>
</dbReference>
<name>A0A9N9I7R3_9GLOM</name>
<dbReference type="GO" id="GO:0046872">
    <property type="term" value="F:metal ion binding"/>
    <property type="evidence" value="ECO:0007669"/>
    <property type="project" value="UniProtKB-KW"/>
</dbReference>
<comment type="caution">
    <text evidence="11">The sequence shown here is derived from an EMBL/GenBank/DDBJ whole genome shotgun (WGS) entry which is preliminary data.</text>
</comment>
<dbReference type="EMBL" id="CAJVQA010013472">
    <property type="protein sequence ID" value="CAG8724505.1"/>
    <property type="molecule type" value="Genomic_DNA"/>
</dbReference>
<sequence>MKAMNVTGAKICEELPHPETRDIVLPNQSDYVSHIAVDIGGSLAKVVYFSRKPTSSIGGRLNFIKFETDKIDECIEFIENLVAARSDPNVVIKATGGGSYKYYDEFTKKIKGVKMEKEDEMECLIKAEIPYEVFTYSEHNPMHFEYTSSAPSSMFPYMLVNIGSGVSILKVTGPDKFERISGTSLGGGTLWGLLSLLTGAQSFDEMLEMSKHGDNTNVDMLVGDIYGSDYSKVGLKSSMIASSMGKVFKKNVKQSVAYLNAQAHGLKQIYFGGCFIRGHPITMNTLSYAVNFWSKGTIKALFLRHEGYLGAVGAFLKHGARQRSGSFSEIFTNPQMITKNSINACGVLESAPINLTPFPKIDNLDSYNPDTLKLTDPSPWIDVLETNLHKLVELVVKSCNSDDNGDSSSCDVGQRATKFDSMFRKHLALLRDRPAMYGALTVRSLLNLREQCLHELGFSDIFAKVKAEENKTALESLQKLLVNIDSIQNVEDKIDLLIDNILAGNMFDWGSGQILDMLKKGELSFESAHTKIKKPEHLNQTNKFKQRIVSKTKPQLRKAVIFVDNSGADIVLGIIPFARFLISLDMDVILAANSFPAANDVTADELTTILSSVSKMDSFIAAAWVSKKLTVMATGSSSPCLDLIRINEDLAKACENVDLVGMGRAIHTNYNAIFTCASLKLAVFKSSLAANDLGANIYDAIVLYDE</sequence>